<dbReference type="EMBL" id="LAZR01001201">
    <property type="protein sequence ID" value="KKN48819.1"/>
    <property type="molecule type" value="Genomic_DNA"/>
</dbReference>
<dbReference type="InterPro" id="IPR001865">
    <property type="entry name" value="Ribosomal_uS2"/>
</dbReference>
<dbReference type="Gene3D" id="3.40.50.10490">
    <property type="entry name" value="Glucose-6-phosphate isomerase like protein, domain 1"/>
    <property type="match status" value="1"/>
</dbReference>
<feature type="region of interest" description="Disordered" evidence="4">
    <location>
        <begin position="242"/>
        <end position="365"/>
    </location>
</feature>
<accession>A0A0F9R269</accession>
<feature type="compositionally biased region" description="Basic and acidic residues" evidence="4">
    <location>
        <begin position="331"/>
        <end position="365"/>
    </location>
</feature>
<dbReference type="PANTHER" id="PTHR12534">
    <property type="entry name" value="30S RIBOSOMAL PROTEIN S2 PROKARYOTIC AND ORGANELLAR"/>
    <property type="match status" value="1"/>
</dbReference>
<dbReference type="NCBIfam" id="TIGR01011">
    <property type="entry name" value="rpsB_bact"/>
    <property type="match status" value="1"/>
</dbReference>
<proteinExistence type="inferred from homology"/>
<dbReference type="AlphaFoldDB" id="A0A0F9R269"/>
<dbReference type="SUPFAM" id="SSF52313">
    <property type="entry name" value="Ribosomal protein S2"/>
    <property type="match status" value="1"/>
</dbReference>
<feature type="compositionally biased region" description="Basic and acidic residues" evidence="4">
    <location>
        <begin position="242"/>
        <end position="323"/>
    </location>
</feature>
<protein>
    <recommendedName>
        <fullName evidence="6">30S ribosomal protein S2</fullName>
    </recommendedName>
</protein>
<evidence type="ECO:0008006" key="6">
    <source>
        <dbReference type="Google" id="ProtNLM"/>
    </source>
</evidence>
<dbReference type="PROSITE" id="PS00963">
    <property type="entry name" value="RIBOSOMAL_S2_2"/>
    <property type="match status" value="1"/>
</dbReference>
<dbReference type="CDD" id="cd01425">
    <property type="entry name" value="RPS2"/>
    <property type="match status" value="1"/>
</dbReference>
<evidence type="ECO:0000256" key="1">
    <source>
        <dbReference type="ARBA" id="ARBA00006242"/>
    </source>
</evidence>
<dbReference type="Gene3D" id="1.10.287.610">
    <property type="entry name" value="Helix hairpin bin"/>
    <property type="match status" value="1"/>
</dbReference>
<dbReference type="InterPro" id="IPR023591">
    <property type="entry name" value="Ribosomal_uS2_flav_dom_sf"/>
</dbReference>
<dbReference type="PROSITE" id="PS00962">
    <property type="entry name" value="RIBOSOMAL_S2_1"/>
    <property type="match status" value="1"/>
</dbReference>
<dbReference type="InterPro" id="IPR018130">
    <property type="entry name" value="Ribosomal_uS2_CS"/>
</dbReference>
<organism evidence="5">
    <name type="scientific">marine sediment metagenome</name>
    <dbReference type="NCBI Taxonomy" id="412755"/>
    <lineage>
        <taxon>unclassified sequences</taxon>
        <taxon>metagenomes</taxon>
        <taxon>ecological metagenomes</taxon>
    </lineage>
</organism>
<reference evidence="5" key="1">
    <citation type="journal article" date="2015" name="Nature">
        <title>Complex archaea that bridge the gap between prokaryotes and eukaryotes.</title>
        <authorList>
            <person name="Spang A."/>
            <person name="Saw J.H."/>
            <person name="Jorgensen S.L."/>
            <person name="Zaremba-Niedzwiedzka K."/>
            <person name="Martijn J."/>
            <person name="Lind A.E."/>
            <person name="van Eijk R."/>
            <person name="Schleper C."/>
            <person name="Guy L."/>
            <person name="Ettema T.J."/>
        </authorList>
    </citation>
    <scope>NUCLEOTIDE SEQUENCE</scope>
</reference>
<dbReference type="GO" id="GO:0006412">
    <property type="term" value="P:translation"/>
    <property type="evidence" value="ECO:0007669"/>
    <property type="project" value="InterPro"/>
</dbReference>
<keyword evidence="2" id="KW-0689">Ribosomal protein</keyword>
<dbReference type="GO" id="GO:0022627">
    <property type="term" value="C:cytosolic small ribosomal subunit"/>
    <property type="evidence" value="ECO:0007669"/>
    <property type="project" value="TreeGrafter"/>
</dbReference>
<dbReference type="GO" id="GO:0003735">
    <property type="term" value="F:structural constituent of ribosome"/>
    <property type="evidence" value="ECO:0007669"/>
    <property type="project" value="InterPro"/>
</dbReference>
<dbReference type="Pfam" id="PF00318">
    <property type="entry name" value="Ribosomal_S2"/>
    <property type="match status" value="1"/>
</dbReference>
<dbReference type="HAMAP" id="MF_00291_B">
    <property type="entry name" value="Ribosomal_uS2_B"/>
    <property type="match status" value="1"/>
</dbReference>
<sequence length="365" mass="41385">MAVVSMKNLLEAGVHFGHQKRRWDPRMKHYIYTERNDIYIIDLQQTLGLIENAYKYIEELTAKGGIVLFVGTKRQAQKTIREAAEKSSMPYINNRWLGGILTNFKTISSRIDRIKELERMEAEGEFDVLNKKEVLLLNREKAKLLSNLEGIRYMGRLPDALFIVDPKTEEIAVREANRLNIPVVSIVDTNCNPDNIEYCVPGNDDAIRSIALITDAIGRAAESGHAKWAKVAAEEEARKEKEKAEAEVQRAKAAEVQKEKEEKDRQEAAKQKEDELKKGKEPKADKKTAKKDESKEASKTKKPKVAKEKGEKEETTPKKETTKAKTAAKSEATKAPDAKEKVVKTEPEAKDEPKKQEKEEEKKEG</sequence>
<dbReference type="PRINTS" id="PR00395">
    <property type="entry name" value="RIBOSOMALS2"/>
</dbReference>
<gene>
    <name evidence="5" type="ORF">LCGC14_0648960</name>
</gene>
<comment type="similarity">
    <text evidence="1">Belongs to the universal ribosomal protein uS2 family.</text>
</comment>
<evidence type="ECO:0000256" key="3">
    <source>
        <dbReference type="ARBA" id="ARBA00023274"/>
    </source>
</evidence>
<comment type="caution">
    <text evidence="5">The sequence shown here is derived from an EMBL/GenBank/DDBJ whole genome shotgun (WGS) entry which is preliminary data.</text>
</comment>
<dbReference type="FunFam" id="1.10.287.610:FF:000001">
    <property type="entry name" value="30S ribosomal protein S2"/>
    <property type="match status" value="1"/>
</dbReference>
<dbReference type="PANTHER" id="PTHR12534:SF0">
    <property type="entry name" value="SMALL RIBOSOMAL SUBUNIT PROTEIN US2M"/>
    <property type="match status" value="1"/>
</dbReference>
<evidence type="ECO:0000313" key="5">
    <source>
        <dbReference type="EMBL" id="KKN48819.1"/>
    </source>
</evidence>
<name>A0A0F9R269_9ZZZZ</name>
<evidence type="ECO:0000256" key="4">
    <source>
        <dbReference type="SAM" id="MobiDB-lite"/>
    </source>
</evidence>
<evidence type="ECO:0000256" key="2">
    <source>
        <dbReference type="ARBA" id="ARBA00022980"/>
    </source>
</evidence>
<dbReference type="InterPro" id="IPR005706">
    <property type="entry name" value="Ribosomal_uS2_bac/mit/plastid"/>
</dbReference>
<keyword evidence="3" id="KW-0687">Ribonucleoprotein</keyword>